<keyword evidence="3" id="KW-1185">Reference proteome</keyword>
<evidence type="ECO:0000313" key="3">
    <source>
        <dbReference type="Proteomes" id="UP000193144"/>
    </source>
</evidence>
<feature type="region of interest" description="Disordered" evidence="1">
    <location>
        <begin position="1"/>
        <end position="247"/>
    </location>
</feature>
<feature type="compositionally biased region" description="Acidic residues" evidence="1">
    <location>
        <begin position="190"/>
        <end position="199"/>
    </location>
</feature>
<protein>
    <submittedName>
        <fullName evidence="2">Uncharacterized protein</fullName>
    </submittedName>
</protein>
<organism evidence="2 3">
    <name type="scientific">Clohesyomyces aquaticus</name>
    <dbReference type="NCBI Taxonomy" id="1231657"/>
    <lineage>
        <taxon>Eukaryota</taxon>
        <taxon>Fungi</taxon>
        <taxon>Dikarya</taxon>
        <taxon>Ascomycota</taxon>
        <taxon>Pezizomycotina</taxon>
        <taxon>Dothideomycetes</taxon>
        <taxon>Pleosporomycetidae</taxon>
        <taxon>Pleosporales</taxon>
        <taxon>Lindgomycetaceae</taxon>
        <taxon>Clohesyomyces</taxon>
    </lineage>
</organism>
<dbReference type="STRING" id="1231657.A0A1Y1XZS7"/>
<accession>A0A1Y1XZS7</accession>
<feature type="compositionally biased region" description="Polar residues" evidence="1">
    <location>
        <begin position="69"/>
        <end position="85"/>
    </location>
</feature>
<proteinExistence type="predicted"/>
<dbReference type="OrthoDB" id="10250354at2759"/>
<sequence>MFPPPPFGPPPMNGHSNGAKEAMPNPLKSRSEESINMKFSPSDWHGKFEGQADYFAPAMPKGTFGKGRTSPTRGRSINRTASEKASTPGRSQPPPPRSPFSQDPPEMPPPPPRNNNLPPGTASAPHSAKFAPKEWAETFKESGWAYPVPTPKKDTSPRRASVATAKRKPVTLPNGTSQSDTPHPVKQPFVEEESDDAMEIDSSTPPVVKPRPLAPEARARATRKSSGPAAPSQAKGQPQPPATSPVFDSLAGLAKVEPFQPSTAANGDALDGLADLKSTLPFESKAAPIPASQANIAARLKTPMVPAAPVPPSTLEKVALTNYLTNMEKYVKSFNEYNQVMIEHFVSRQSETRQLDPHFINCRGDPHNKPGLDSYIRGVKQDTEVLQSWKIAQGMHLQALEKCREIRGMAMDRFVKK</sequence>
<feature type="compositionally biased region" description="Basic and acidic residues" evidence="1">
    <location>
        <begin position="131"/>
        <end position="140"/>
    </location>
</feature>
<dbReference type="Proteomes" id="UP000193144">
    <property type="component" value="Unassembled WGS sequence"/>
</dbReference>
<gene>
    <name evidence="2" type="ORF">BCR34DRAFT_299209</name>
</gene>
<feature type="compositionally biased region" description="Pro residues" evidence="1">
    <location>
        <begin position="1"/>
        <end position="12"/>
    </location>
</feature>
<evidence type="ECO:0000313" key="2">
    <source>
        <dbReference type="EMBL" id="ORX90976.1"/>
    </source>
</evidence>
<comment type="caution">
    <text evidence="2">The sequence shown here is derived from an EMBL/GenBank/DDBJ whole genome shotgun (WGS) entry which is preliminary data.</text>
</comment>
<reference evidence="2 3" key="1">
    <citation type="submission" date="2016-07" db="EMBL/GenBank/DDBJ databases">
        <title>Pervasive Adenine N6-methylation of Active Genes in Fungi.</title>
        <authorList>
            <consortium name="DOE Joint Genome Institute"/>
            <person name="Mondo S.J."/>
            <person name="Dannebaum R.O."/>
            <person name="Kuo R.C."/>
            <person name="Labutti K."/>
            <person name="Haridas S."/>
            <person name="Kuo A."/>
            <person name="Salamov A."/>
            <person name="Ahrendt S.R."/>
            <person name="Lipzen A."/>
            <person name="Sullivan W."/>
            <person name="Andreopoulos W.B."/>
            <person name="Clum A."/>
            <person name="Lindquist E."/>
            <person name="Daum C."/>
            <person name="Ramamoorthy G.K."/>
            <person name="Gryganskyi A."/>
            <person name="Culley D."/>
            <person name="Magnuson J.K."/>
            <person name="James T.Y."/>
            <person name="O'Malley M.A."/>
            <person name="Stajich J.E."/>
            <person name="Spatafora J.W."/>
            <person name="Visel A."/>
            <person name="Grigoriev I.V."/>
        </authorList>
    </citation>
    <scope>NUCLEOTIDE SEQUENCE [LARGE SCALE GENOMIC DNA]</scope>
    <source>
        <strain evidence="2 3">CBS 115471</strain>
    </source>
</reference>
<evidence type="ECO:0000256" key="1">
    <source>
        <dbReference type="SAM" id="MobiDB-lite"/>
    </source>
</evidence>
<dbReference type="EMBL" id="MCFA01000500">
    <property type="protein sequence ID" value="ORX90976.1"/>
    <property type="molecule type" value="Genomic_DNA"/>
</dbReference>
<name>A0A1Y1XZS7_9PLEO</name>
<dbReference type="AlphaFoldDB" id="A0A1Y1XZS7"/>